<organism evidence="1 2">
    <name type="scientific">Molossus molossus</name>
    <name type="common">Pallas' mastiff bat</name>
    <name type="synonym">Vespertilio molossus</name>
    <dbReference type="NCBI Taxonomy" id="27622"/>
    <lineage>
        <taxon>Eukaryota</taxon>
        <taxon>Metazoa</taxon>
        <taxon>Chordata</taxon>
        <taxon>Craniata</taxon>
        <taxon>Vertebrata</taxon>
        <taxon>Euteleostomi</taxon>
        <taxon>Mammalia</taxon>
        <taxon>Eutheria</taxon>
        <taxon>Laurasiatheria</taxon>
        <taxon>Chiroptera</taxon>
        <taxon>Yangochiroptera</taxon>
        <taxon>Molossidae</taxon>
        <taxon>Molossus</taxon>
    </lineage>
</organism>
<sequence>MFSNSSCLGDASAGQVGPLARGTCDCLSRDPALLRVPPSRLSRGWEGGAFFGNPAVRSLAALPTAAFCGLASQASLALYAEFGRTLPVFDGRCPSSTMPEVFPQPWRGALTEGWGPWAPFPSHSSWPGSLCGHRVLPPHPALSVTLEQTSMWLLWGWENFTNIRT</sequence>
<dbReference type="EMBL" id="JACASF010000018">
    <property type="protein sequence ID" value="KAF6420669.1"/>
    <property type="molecule type" value="Genomic_DNA"/>
</dbReference>
<protein>
    <submittedName>
        <fullName evidence="1">Uncharacterized protein</fullName>
    </submittedName>
</protein>
<name>A0A7J8DCF3_MOLMO</name>
<comment type="caution">
    <text evidence="1">The sequence shown here is derived from an EMBL/GenBank/DDBJ whole genome shotgun (WGS) entry which is preliminary data.</text>
</comment>
<dbReference type="AlphaFoldDB" id="A0A7J8DCF3"/>
<reference evidence="1 2" key="1">
    <citation type="journal article" date="2020" name="Nature">
        <title>Six reference-quality genomes reveal evolution of bat adaptations.</title>
        <authorList>
            <person name="Jebb D."/>
            <person name="Huang Z."/>
            <person name="Pippel M."/>
            <person name="Hughes G.M."/>
            <person name="Lavrichenko K."/>
            <person name="Devanna P."/>
            <person name="Winkler S."/>
            <person name="Jermiin L.S."/>
            <person name="Skirmuntt E.C."/>
            <person name="Katzourakis A."/>
            <person name="Burkitt-Gray L."/>
            <person name="Ray D.A."/>
            <person name="Sullivan K.A.M."/>
            <person name="Roscito J.G."/>
            <person name="Kirilenko B.M."/>
            <person name="Davalos L.M."/>
            <person name="Corthals A.P."/>
            <person name="Power M.L."/>
            <person name="Jones G."/>
            <person name="Ransome R.D."/>
            <person name="Dechmann D.K.N."/>
            <person name="Locatelli A.G."/>
            <person name="Puechmaille S.J."/>
            <person name="Fedrigo O."/>
            <person name="Jarvis E.D."/>
            <person name="Hiller M."/>
            <person name="Vernes S.C."/>
            <person name="Myers E.W."/>
            <person name="Teeling E.C."/>
        </authorList>
    </citation>
    <scope>NUCLEOTIDE SEQUENCE [LARGE SCALE GENOMIC DNA]</scope>
    <source>
        <strain evidence="1">MMolMol1</strain>
        <tissue evidence="1">Muscle</tissue>
    </source>
</reference>
<evidence type="ECO:0000313" key="1">
    <source>
        <dbReference type="EMBL" id="KAF6420669.1"/>
    </source>
</evidence>
<proteinExistence type="predicted"/>
<evidence type="ECO:0000313" key="2">
    <source>
        <dbReference type="Proteomes" id="UP000550707"/>
    </source>
</evidence>
<keyword evidence="2" id="KW-1185">Reference proteome</keyword>
<gene>
    <name evidence="1" type="ORF">HJG59_009392</name>
</gene>
<accession>A0A7J8DCF3</accession>
<dbReference type="InParanoid" id="A0A7J8DCF3"/>
<dbReference type="Proteomes" id="UP000550707">
    <property type="component" value="Unassembled WGS sequence"/>
</dbReference>